<gene>
    <name evidence="2" type="ORF">C8035_v007387</name>
</gene>
<dbReference type="AlphaFoldDB" id="A0A4R8Q3Z5"/>
<comment type="caution">
    <text evidence="2">The sequence shown here is derived from an EMBL/GenBank/DDBJ whole genome shotgun (WGS) entry which is preliminary data.</text>
</comment>
<dbReference type="Proteomes" id="UP000295083">
    <property type="component" value="Unassembled WGS sequence"/>
</dbReference>
<dbReference type="EMBL" id="QAPG01000834">
    <property type="protein sequence ID" value="TDZ28453.1"/>
    <property type="molecule type" value="Genomic_DNA"/>
</dbReference>
<accession>A0A4R8Q3Z5</accession>
<proteinExistence type="predicted"/>
<keyword evidence="3" id="KW-1185">Reference proteome</keyword>
<feature type="region of interest" description="Disordered" evidence="1">
    <location>
        <begin position="39"/>
        <end position="76"/>
    </location>
</feature>
<sequence length="76" mass="8392">MGISTASLYDVTIRKNTAIESLFCAFSRGARKGRWSTFGQQCSQQAEEQRQDRVQDQDQDQDQVDDPGLPVSPAGA</sequence>
<protein>
    <submittedName>
        <fullName evidence="2">Uncharacterized protein</fullName>
    </submittedName>
</protein>
<evidence type="ECO:0000313" key="2">
    <source>
        <dbReference type="EMBL" id="TDZ28453.1"/>
    </source>
</evidence>
<reference evidence="2 3" key="1">
    <citation type="submission" date="2018-11" db="EMBL/GenBank/DDBJ databases">
        <title>Genome sequence and assembly of Colletotrichum spinosum.</title>
        <authorList>
            <person name="Gan P."/>
            <person name="Shirasu K."/>
        </authorList>
    </citation>
    <scope>NUCLEOTIDE SEQUENCE [LARGE SCALE GENOMIC DNA]</scope>
    <source>
        <strain evidence="2 3">CBS 515.97</strain>
    </source>
</reference>
<organism evidence="2 3">
    <name type="scientific">Colletotrichum spinosum</name>
    <dbReference type="NCBI Taxonomy" id="1347390"/>
    <lineage>
        <taxon>Eukaryota</taxon>
        <taxon>Fungi</taxon>
        <taxon>Dikarya</taxon>
        <taxon>Ascomycota</taxon>
        <taxon>Pezizomycotina</taxon>
        <taxon>Sordariomycetes</taxon>
        <taxon>Hypocreomycetidae</taxon>
        <taxon>Glomerellales</taxon>
        <taxon>Glomerellaceae</taxon>
        <taxon>Colletotrichum</taxon>
        <taxon>Colletotrichum orbiculare species complex</taxon>
    </lineage>
</organism>
<feature type="compositionally biased region" description="Basic and acidic residues" evidence="1">
    <location>
        <begin position="47"/>
        <end position="56"/>
    </location>
</feature>
<evidence type="ECO:0000313" key="3">
    <source>
        <dbReference type="Proteomes" id="UP000295083"/>
    </source>
</evidence>
<name>A0A4R8Q3Z5_9PEZI</name>
<evidence type="ECO:0000256" key="1">
    <source>
        <dbReference type="SAM" id="MobiDB-lite"/>
    </source>
</evidence>